<proteinExistence type="inferred from homology"/>
<protein>
    <submittedName>
        <fullName evidence="4">Efflux transporter periplasmic adaptor subunit</fullName>
    </submittedName>
</protein>
<evidence type="ECO:0000256" key="1">
    <source>
        <dbReference type="ARBA" id="ARBA00009477"/>
    </source>
</evidence>
<dbReference type="Gene3D" id="2.40.50.100">
    <property type="match status" value="1"/>
</dbReference>
<dbReference type="GO" id="GO:0015562">
    <property type="term" value="F:efflux transmembrane transporter activity"/>
    <property type="evidence" value="ECO:0007669"/>
    <property type="project" value="TreeGrafter"/>
</dbReference>
<evidence type="ECO:0000313" key="4">
    <source>
        <dbReference type="EMBL" id="PTB86294.1"/>
    </source>
</evidence>
<dbReference type="EMBL" id="PYVN01000024">
    <property type="protein sequence ID" value="PTB86294.1"/>
    <property type="molecule type" value="Genomic_DNA"/>
</dbReference>
<dbReference type="PANTHER" id="PTHR30469:SF12">
    <property type="entry name" value="MULTIDRUG RESISTANCE PROTEIN MDTA"/>
    <property type="match status" value="1"/>
</dbReference>
<evidence type="ECO:0000256" key="3">
    <source>
        <dbReference type="SAM" id="Phobius"/>
    </source>
</evidence>
<dbReference type="GO" id="GO:1990281">
    <property type="term" value="C:efflux pump complex"/>
    <property type="evidence" value="ECO:0007669"/>
    <property type="project" value="TreeGrafter"/>
</dbReference>
<dbReference type="AlphaFoldDB" id="A0A2T4CXL0"/>
<gene>
    <name evidence="4" type="ORF">C9940_02980</name>
</gene>
<dbReference type="InterPro" id="IPR006143">
    <property type="entry name" value="RND_pump_MFP"/>
</dbReference>
<keyword evidence="3" id="KW-1133">Transmembrane helix</keyword>
<keyword evidence="2" id="KW-0175">Coiled coil</keyword>
<feature type="transmembrane region" description="Helical" evidence="3">
    <location>
        <begin position="6"/>
        <end position="24"/>
    </location>
</feature>
<dbReference type="Gene3D" id="1.10.287.470">
    <property type="entry name" value="Helix hairpin bin"/>
    <property type="match status" value="1"/>
</dbReference>
<feature type="coiled-coil region" evidence="2">
    <location>
        <begin position="108"/>
        <end position="183"/>
    </location>
</feature>
<comment type="caution">
    <text evidence="4">The sequence shown here is derived from an EMBL/GenBank/DDBJ whole genome shotgun (WGS) entry which is preliminary data.</text>
</comment>
<keyword evidence="3" id="KW-0812">Transmembrane</keyword>
<sequence length="389" mass="43144">MTKFVQWLVFLGALLVLVGVYFLSQYQIDRFANRSLPVREVPEIRPEVSVKTVEPATHRSRVSAFGATEPHYTINLTTQVAGQVEQISPQFETGYRLKKGEQMLRLENSDYRAAVAAAKQQLAEARLAYLQEERQGLQAKAEWLASGLEGDPDSELVLRVPQLASAEASVVNAEALLTSAENDLQQSLIKAPFDALVISRDVSPGSYLQTGTQVASLFSTDWVEVKVSLSDREWQSLPDASTLTTGDWPVTLQAVEGAATWQGKVLRIEQHLDGTTRQRSLIVGVDKPLDQQPALYPGVFVEVSLAGRQMDNLWQVPTTSLSQRGEIWYVTADNILAKFPTSPVFSDENYIYIRPPQQLADFPQQILLQPISSYVEGMAVAPIEIVNNE</sequence>
<comment type="similarity">
    <text evidence="1">Belongs to the membrane fusion protein (MFP) (TC 8.A.1) family.</text>
</comment>
<dbReference type="SUPFAM" id="SSF111369">
    <property type="entry name" value="HlyD-like secretion proteins"/>
    <property type="match status" value="1"/>
</dbReference>
<name>A0A2T4CXL0_9GAMM</name>
<accession>A0A2T4CXL0</accession>
<dbReference type="Gene3D" id="2.40.30.170">
    <property type="match status" value="1"/>
</dbReference>
<dbReference type="PANTHER" id="PTHR30469">
    <property type="entry name" value="MULTIDRUG RESISTANCE PROTEIN MDTA"/>
    <property type="match status" value="1"/>
</dbReference>
<dbReference type="NCBIfam" id="TIGR01730">
    <property type="entry name" value="RND_mfp"/>
    <property type="match status" value="1"/>
</dbReference>
<keyword evidence="3" id="KW-0472">Membrane</keyword>
<evidence type="ECO:0000256" key="2">
    <source>
        <dbReference type="SAM" id="Coils"/>
    </source>
</evidence>
<organism evidence="4">
    <name type="scientific">Pseudidiomarina aestuarii</name>
    <dbReference type="NCBI Taxonomy" id="624146"/>
    <lineage>
        <taxon>Bacteria</taxon>
        <taxon>Pseudomonadati</taxon>
        <taxon>Pseudomonadota</taxon>
        <taxon>Gammaproteobacteria</taxon>
        <taxon>Alteromonadales</taxon>
        <taxon>Idiomarinaceae</taxon>
        <taxon>Pseudidiomarina</taxon>
    </lineage>
</organism>
<reference evidence="4" key="1">
    <citation type="submission" date="2018-03" db="EMBL/GenBank/DDBJ databases">
        <title>Cross-interface Injection: A General Nanoliter Liquid Handling Method Applied to Single Cells Genome Amplification Automated Nanoliter Liquid Handling Applied to Single Cell Multiple Displacement Amplification.</title>
        <authorList>
            <person name="Yun J."/>
            <person name="Xu P."/>
            <person name="Xu J."/>
            <person name="Dai X."/>
            <person name="Wang Y."/>
            <person name="Zheng X."/>
            <person name="Cao C."/>
            <person name="Yi Q."/>
            <person name="Zhu Y."/>
            <person name="Wang L."/>
            <person name="Dong Z."/>
            <person name="Huang Y."/>
            <person name="Huang L."/>
            <person name="Du W."/>
        </authorList>
    </citation>
    <scope>NUCLEOTIDE SEQUENCE [LARGE SCALE GENOMIC DNA]</scope>
    <source>
        <strain evidence="4">Z-D3-2</strain>
    </source>
</reference>